<evidence type="ECO:0000256" key="2">
    <source>
        <dbReference type="ARBA" id="ARBA00022538"/>
    </source>
</evidence>
<organism evidence="6 7">
    <name type="scientific">Vanilla planifolia</name>
    <name type="common">Vanilla</name>
    <dbReference type="NCBI Taxonomy" id="51239"/>
    <lineage>
        <taxon>Eukaryota</taxon>
        <taxon>Viridiplantae</taxon>
        <taxon>Streptophyta</taxon>
        <taxon>Embryophyta</taxon>
        <taxon>Tracheophyta</taxon>
        <taxon>Spermatophyta</taxon>
        <taxon>Magnoliopsida</taxon>
        <taxon>Liliopsida</taxon>
        <taxon>Asparagales</taxon>
        <taxon>Orchidaceae</taxon>
        <taxon>Vanilloideae</taxon>
        <taxon>Vanilleae</taxon>
        <taxon>Vanilla</taxon>
    </lineage>
</organism>
<dbReference type="GO" id="GO:0098662">
    <property type="term" value="P:inorganic cation transmembrane transport"/>
    <property type="evidence" value="ECO:0007669"/>
    <property type="project" value="TreeGrafter"/>
</dbReference>
<keyword evidence="4" id="KW-0406">Ion transport</keyword>
<keyword evidence="1" id="KW-0813">Transport</keyword>
<evidence type="ECO:0000259" key="5">
    <source>
        <dbReference type="Pfam" id="PF23259"/>
    </source>
</evidence>
<reference evidence="6 7" key="1">
    <citation type="journal article" date="2020" name="Nat. Food">
        <title>A phased Vanilla planifolia genome enables genetic improvement of flavour and production.</title>
        <authorList>
            <person name="Hasing T."/>
            <person name="Tang H."/>
            <person name="Brym M."/>
            <person name="Khazi F."/>
            <person name="Huang T."/>
            <person name="Chambers A.H."/>
        </authorList>
    </citation>
    <scope>NUCLEOTIDE SEQUENCE [LARGE SCALE GENOMIC DNA]</scope>
    <source>
        <tissue evidence="6">Leaf</tissue>
    </source>
</reference>
<keyword evidence="7" id="KW-1185">Reference proteome</keyword>
<dbReference type="GO" id="GO:0006885">
    <property type="term" value="P:regulation of pH"/>
    <property type="evidence" value="ECO:0007669"/>
    <property type="project" value="TreeGrafter"/>
</dbReference>
<gene>
    <name evidence="6" type="ORF">HPP92_003594</name>
</gene>
<evidence type="ECO:0000256" key="4">
    <source>
        <dbReference type="ARBA" id="ARBA00023065"/>
    </source>
</evidence>
<feature type="domain" description="Cation/H(+) antiporter C-terminal" evidence="5">
    <location>
        <begin position="32"/>
        <end position="108"/>
    </location>
</feature>
<proteinExistence type="predicted"/>
<evidence type="ECO:0000256" key="1">
    <source>
        <dbReference type="ARBA" id="ARBA00022448"/>
    </source>
</evidence>
<evidence type="ECO:0000256" key="3">
    <source>
        <dbReference type="ARBA" id="ARBA00022958"/>
    </source>
</evidence>
<dbReference type="PANTHER" id="PTHR32468:SF164">
    <property type="entry name" value="OS05G0485000 PROTEIN"/>
    <property type="match status" value="1"/>
</dbReference>
<name>A0A835S7S8_VANPL</name>
<accession>A0A835S7S8</accession>
<comment type="caution">
    <text evidence="6">The sequence shown here is derived from an EMBL/GenBank/DDBJ whole genome shotgun (WGS) entry which is preliminary data.</text>
</comment>
<dbReference type="Pfam" id="PF23259">
    <property type="entry name" value="CHX17_C"/>
    <property type="match status" value="1"/>
</dbReference>
<keyword evidence="2" id="KW-0633">Potassium transport</keyword>
<dbReference type="Proteomes" id="UP000636800">
    <property type="component" value="Chromosome 1"/>
</dbReference>
<dbReference type="InterPro" id="IPR057290">
    <property type="entry name" value="CHX17_C"/>
</dbReference>
<dbReference type="AlphaFoldDB" id="A0A835S7S8"/>
<protein>
    <recommendedName>
        <fullName evidence="5">Cation/H(+) antiporter C-terminal domain-containing protein</fullName>
    </recommendedName>
</protein>
<evidence type="ECO:0000313" key="6">
    <source>
        <dbReference type="EMBL" id="KAG0498903.1"/>
    </source>
</evidence>
<dbReference type="GO" id="GO:0012505">
    <property type="term" value="C:endomembrane system"/>
    <property type="evidence" value="ECO:0007669"/>
    <property type="project" value="TreeGrafter"/>
</dbReference>
<sequence>MSSGAIQNEKESRADDQLMQQFLLQNSGNERAVTSQVVVEDMEQSIAAIRDFARGGLDLVVVGRRLSWNSMLDKELEGWCEFPELGVVGDMIASSDVESSSSILVVQKGE</sequence>
<dbReference type="EMBL" id="JADCNL010000001">
    <property type="protein sequence ID" value="KAG0498903.1"/>
    <property type="molecule type" value="Genomic_DNA"/>
</dbReference>
<evidence type="ECO:0000313" key="7">
    <source>
        <dbReference type="Proteomes" id="UP000636800"/>
    </source>
</evidence>
<dbReference type="GO" id="GO:0006813">
    <property type="term" value="P:potassium ion transport"/>
    <property type="evidence" value="ECO:0007669"/>
    <property type="project" value="UniProtKB-KW"/>
</dbReference>
<dbReference type="OrthoDB" id="10264738at2759"/>
<dbReference type="InterPro" id="IPR050794">
    <property type="entry name" value="CPA2_transporter"/>
</dbReference>
<dbReference type="PANTHER" id="PTHR32468">
    <property type="entry name" value="CATION/H + ANTIPORTER"/>
    <property type="match status" value="1"/>
</dbReference>
<keyword evidence="3" id="KW-0630">Potassium</keyword>